<evidence type="ECO:0000256" key="10">
    <source>
        <dbReference type="ARBA" id="ARBA00022840"/>
    </source>
</evidence>
<evidence type="ECO:0000256" key="4">
    <source>
        <dbReference type="ARBA" id="ARBA00022475"/>
    </source>
</evidence>
<name>A0A9D2ITS7_9FIRM</name>
<dbReference type="GO" id="GO:0000155">
    <property type="term" value="F:phosphorelay sensor kinase activity"/>
    <property type="evidence" value="ECO:0007669"/>
    <property type="project" value="InterPro"/>
</dbReference>
<evidence type="ECO:0000256" key="5">
    <source>
        <dbReference type="ARBA" id="ARBA00022553"/>
    </source>
</evidence>
<keyword evidence="6" id="KW-0808">Transferase</keyword>
<evidence type="ECO:0000313" key="18">
    <source>
        <dbReference type="Proteomes" id="UP000824041"/>
    </source>
</evidence>
<dbReference type="SUPFAM" id="SSF55874">
    <property type="entry name" value="ATPase domain of HSP90 chaperone/DNA topoisomerase II/histidine kinase"/>
    <property type="match status" value="1"/>
</dbReference>
<evidence type="ECO:0000256" key="12">
    <source>
        <dbReference type="ARBA" id="ARBA00023012"/>
    </source>
</evidence>
<dbReference type="Proteomes" id="UP000824041">
    <property type="component" value="Unassembled WGS sequence"/>
</dbReference>
<dbReference type="EC" id="2.7.13.3" evidence="3"/>
<evidence type="ECO:0000256" key="9">
    <source>
        <dbReference type="ARBA" id="ARBA00022777"/>
    </source>
</evidence>
<evidence type="ECO:0000256" key="14">
    <source>
        <dbReference type="SAM" id="Coils"/>
    </source>
</evidence>
<dbReference type="EMBL" id="DXBU01000127">
    <property type="protein sequence ID" value="HIZ22966.1"/>
    <property type="molecule type" value="Genomic_DNA"/>
</dbReference>
<reference evidence="17" key="1">
    <citation type="journal article" date="2021" name="PeerJ">
        <title>Extensive microbial diversity within the chicken gut microbiome revealed by metagenomics and culture.</title>
        <authorList>
            <person name="Gilroy R."/>
            <person name="Ravi A."/>
            <person name="Getino M."/>
            <person name="Pursley I."/>
            <person name="Horton D.L."/>
            <person name="Alikhan N.F."/>
            <person name="Baker D."/>
            <person name="Gharbi K."/>
            <person name="Hall N."/>
            <person name="Watson M."/>
            <person name="Adriaenssens E.M."/>
            <person name="Foster-Nyarko E."/>
            <person name="Jarju S."/>
            <person name="Secka A."/>
            <person name="Antonio M."/>
            <person name="Oren A."/>
            <person name="Chaudhuri R.R."/>
            <person name="La Ragione R."/>
            <person name="Hildebrand F."/>
            <person name="Pallen M.J."/>
        </authorList>
    </citation>
    <scope>NUCLEOTIDE SEQUENCE</scope>
    <source>
        <strain evidence="17">14324</strain>
    </source>
</reference>
<dbReference type="GO" id="GO:0005886">
    <property type="term" value="C:plasma membrane"/>
    <property type="evidence" value="ECO:0007669"/>
    <property type="project" value="UniProtKB-SubCell"/>
</dbReference>
<organism evidence="17 18">
    <name type="scientific">Candidatus Blautia faecigallinarum</name>
    <dbReference type="NCBI Taxonomy" id="2838488"/>
    <lineage>
        <taxon>Bacteria</taxon>
        <taxon>Bacillati</taxon>
        <taxon>Bacillota</taxon>
        <taxon>Clostridia</taxon>
        <taxon>Lachnospirales</taxon>
        <taxon>Lachnospiraceae</taxon>
        <taxon>Blautia</taxon>
    </lineage>
</organism>
<feature type="coiled-coil region" evidence="14">
    <location>
        <begin position="363"/>
        <end position="390"/>
    </location>
</feature>
<dbReference type="InterPro" id="IPR036890">
    <property type="entry name" value="HATPase_C_sf"/>
</dbReference>
<protein>
    <recommendedName>
        <fullName evidence="3">histidine kinase</fullName>
        <ecNumber evidence="3">2.7.13.3</ecNumber>
    </recommendedName>
</protein>
<comment type="caution">
    <text evidence="17">The sequence shown here is derived from an EMBL/GenBank/DDBJ whole genome shotgun (WGS) entry which is preliminary data.</text>
</comment>
<evidence type="ECO:0000256" key="3">
    <source>
        <dbReference type="ARBA" id="ARBA00012438"/>
    </source>
</evidence>
<dbReference type="PRINTS" id="PR00344">
    <property type="entry name" value="BCTRLSENSOR"/>
</dbReference>
<keyword evidence="9 17" id="KW-0418">Kinase</keyword>
<dbReference type="Gene3D" id="3.30.565.10">
    <property type="entry name" value="Histidine kinase-like ATPase, C-terminal domain"/>
    <property type="match status" value="1"/>
</dbReference>
<reference evidence="17" key="2">
    <citation type="submission" date="2021-04" db="EMBL/GenBank/DDBJ databases">
        <authorList>
            <person name="Gilroy R."/>
        </authorList>
    </citation>
    <scope>NUCLEOTIDE SEQUENCE</scope>
    <source>
        <strain evidence="17">14324</strain>
    </source>
</reference>
<feature type="transmembrane region" description="Helical" evidence="15">
    <location>
        <begin position="307"/>
        <end position="329"/>
    </location>
</feature>
<gene>
    <name evidence="17" type="ORF">IAA21_09260</name>
</gene>
<dbReference type="InterPro" id="IPR004358">
    <property type="entry name" value="Sig_transdc_His_kin-like_C"/>
</dbReference>
<evidence type="ECO:0000259" key="16">
    <source>
        <dbReference type="PROSITE" id="PS50885"/>
    </source>
</evidence>
<dbReference type="InterPro" id="IPR050640">
    <property type="entry name" value="Bact_2-comp_sensor_kinase"/>
</dbReference>
<dbReference type="AlphaFoldDB" id="A0A9D2ITS7"/>
<dbReference type="PROSITE" id="PS50885">
    <property type="entry name" value="HAMP"/>
    <property type="match status" value="1"/>
</dbReference>
<dbReference type="Pfam" id="PF06580">
    <property type="entry name" value="His_kinase"/>
    <property type="match status" value="1"/>
</dbReference>
<dbReference type="SMART" id="SM00304">
    <property type="entry name" value="HAMP"/>
    <property type="match status" value="1"/>
</dbReference>
<dbReference type="InterPro" id="IPR010559">
    <property type="entry name" value="Sig_transdc_His_kin_internal"/>
</dbReference>
<dbReference type="PANTHER" id="PTHR34220:SF11">
    <property type="entry name" value="SENSOR PROTEIN KINASE HPTS"/>
    <property type="match status" value="1"/>
</dbReference>
<keyword evidence="5" id="KW-0597">Phosphoprotein</keyword>
<keyword evidence="11 15" id="KW-1133">Transmembrane helix</keyword>
<dbReference type="InterPro" id="IPR003594">
    <property type="entry name" value="HATPase_dom"/>
</dbReference>
<dbReference type="CDD" id="cd06225">
    <property type="entry name" value="HAMP"/>
    <property type="match status" value="1"/>
</dbReference>
<keyword evidence="10" id="KW-0067">ATP-binding</keyword>
<evidence type="ECO:0000256" key="15">
    <source>
        <dbReference type="SAM" id="Phobius"/>
    </source>
</evidence>
<keyword evidence="8" id="KW-0547">Nucleotide-binding</keyword>
<dbReference type="PANTHER" id="PTHR34220">
    <property type="entry name" value="SENSOR HISTIDINE KINASE YPDA"/>
    <property type="match status" value="1"/>
</dbReference>
<keyword evidence="12" id="KW-0902">Two-component regulatory system</keyword>
<dbReference type="GO" id="GO:0005524">
    <property type="term" value="F:ATP binding"/>
    <property type="evidence" value="ECO:0007669"/>
    <property type="project" value="UniProtKB-KW"/>
</dbReference>
<evidence type="ECO:0000256" key="11">
    <source>
        <dbReference type="ARBA" id="ARBA00022989"/>
    </source>
</evidence>
<feature type="domain" description="HAMP" evidence="16">
    <location>
        <begin position="326"/>
        <end position="378"/>
    </location>
</feature>
<evidence type="ECO:0000256" key="2">
    <source>
        <dbReference type="ARBA" id="ARBA00004651"/>
    </source>
</evidence>
<comment type="subcellular location">
    <subcellularLocation>
        <location evidence="2">Cell membrane</location>
        <topology evidence="2">Multi-pass membrane protein</topology>
    </subcellularLocation>
</comment>
<accession>A0A9D2ITS7</accession>
<evidence type="ECO:0000256" key="8">
    <source>
        <dbReference type="ARBA" id="ARBA00022741"/>
    </source>
</evidence>
<evidence type="ECO:0000256" key="6">
    <source>
        <dbReference type="ARBA" id="ARBA00022679"/>
    </source>
</evidence>
<keyword evidence="14" id="KW-0175">Coiled coil</keyword>
<dbReference type="Gene3D" id="6.10.340.10">
    <property type="match status" value="1"/>
</dbReference>
<evidence type="ECO:0000256" key="1">
    <source>
        <dbReference type="ARBA" id="ARBA00000085"/>
    </source>
</evidence>
<proteinExistence type="predicted"/>
<evidence type="ECO:0000256" key="7">
    <source>
        <dbReference type="ARBA" id="ARBA00022692"/>
    </source>
</evidence>
<dbReference type="SUPFAM" id="SSF158472">
    <property type="entry name" value="HAMP domain-like"/>
    <property type="match status" value="1"/>
</dbReference>
<sequence>MKAAIQRVTAKITDYAKRHMSVGLISTGVVLFFCAAFVFQGFLQNEYLQYLLTETRRTEQAVLSASVSNVNSMIQDAIVSCADVVTDADLYESVENIIENRDTYQNASYLYTRLNTIAHYNNIAAVAVVTEDGLLRECGRYWNYSGYRDLWRDENLDIASELYEKVMDRAERNTVISYEVSTEPLLHEDFPDLIFFHLAYPLLGNKVDKTESCAVMIFTISLDSIIKSSALTNAIQGEYITEYLADGKGTVLYHNDSSVLGENEEELDSADIEQLEAPLNYLGWDVHINIDTREMKDRVQLMFSRGMGVYLLILLICIVIWQLLLWRILRPVGVIGKFMEKIRKGNLSEKIRIEGSHELWQLAEQYNHTVEALEEQREETKREYEEKTMMLKMRNAAEKEALEAQINAHFLCNTIGAINYSAMENGDTEVSVLLKNLSGILYYAFSKETKMVTLGEEIGWVKQYLYLQKFRLMDVFDYEIRFPEEYSEWPCCKLFLQPFVENSILHGFEGWEKGGRILITGEERKERLMIKVSDNGRGMNAEKAAEIRRVLSGLQSLAHDQSGIGIANVAARLRMYYGPEMEIHLDTALGDGTCFTFWLPIPADMLGEDGMPEEGE</sequence>
<dbReference type="InterPro" id="IPR003660">
    <property type="entry name" value="HAMP_dom"/>
</dbReference>
<evidence type="ECO:0000256" key="13">
    <source>
        <dbReference type="ARBA" id="ARBA00023136"/>
    </source>
</evidence>
<keyword evidence="7 15" id="KW-0812">Transmembrane</keyword>
<comment type="catalytic activity">
    <reaction evidence="1">
        <text>ATP + protein L-histidine = ADP + protein N-phospho-L-histidine.</text>
        <dbReference type="EC" id="2.7.13.3"/>
    </reaction>
</comment>
<keyword evidence="4" id="KW-1003">Cell membrane</keyword>
<dbReference type="Pfam" id="PF00672">
    <property type="entry name" value="HAMP"/>
    <property type="match status" value="1"/>
</dbReference>
<feature type="transmembrane region" description="Helical" evidence="15">
    <location>
        <begin position="21"/>
        <end position="43"/>
    </location>
</feature>
<dbReference type="Pfam" id="PF02518">
    <property type="entry name" value="HATPase_c"/>
    <property type="match status" value="1"/>
</dbReference>
<evidence type="ECO:0000313" key="17">
    <source>
        <dbReference type="EMBL" id="HIZ22966.1"/>
    </source>
</evidence>
<keyword evidence="13 15" id="KW-0472">Membrane</keyword>